<proteinExistence type="predicted"/>
<dbReference type="EMBL" id="OKRB01000086">
    <property type="protein sequence ID" value="SPE21055.1"/>
    <property type="molecule type" value="Genomic_DNA"/>
</dbReference>
<evidence type="ECO:0000313" key="2">
    <source>
        <dbReference type="Proteomes" id="UP000239735"/>
    </source>
</evidence>
<name>A0A2N9LDF2_9BACT</name>
<sequence length="72" mass="7814">MRGACLSCLRELGIHPFIEGYAPLSADLVRSLFPNRCGPSPPASRNEILVRRLQIQVCSGWGLAHDLPKAGT</sequence>
<dbReference type="AlphaFoldDB" id="A0A2N9LDF2"/>
<evidence type="ECO:0000313" key="1">
    <source>
        <dbReference type="EMBL" id="SPE21055.1"/>
    </source>
</evidence>
<gene>
    <name evidence="1" type="ORF">SBA5_30262</name>
</gene>
<reference evidence="2" key="1">
    <citation type="submission" date="2018-02" db="EMBL/GenBank/DDBJ databases">
        <authorList>
            <person name="Hausmann B."/>
        </authorList>
    </citation>
    <scope>NUCLEOTIDE SEQUENCE [LARGE SCALE GENOMIC DNA]</scope>
    <source>
        <strain evidence="2">Peat soil MAG SbA5</strain>
    </source>
</reference>
<accession>A0A2N9LDF2</accession>
<dbReference type="Proteomes" id="UP000239735">
    <property type="component" value="Unassembled WGS sequence"/>
</dbReference>
<protein>
    <submittedName>
        <fullName evidence="1">Uncharacterized protein</fullName>
    </submittedName>
</protein>
<organism evidence="1 2">
    <name type="scientific">Candidatus Sulfuritelmatomonas gaucii</name>
    <dbReference type="NCBI Taxonomy" id="2043161"/>
    <lineage>
        <taxon>Bacteria</taxon>
        <taxon>Pseudomonadati</taxon>
        <taxon>Acidobacteriota</taxon>
        <taxon>Terriglobia</taxon>
        <taxon>Terriglobales</taxon>
        <taxon>Acidobacteriaceae</taxon>
        <taxon>Candidatus Sulfuritelmatomonas</taxon>
    </lineage>
</organism>